<sequence>MNVDHAPILATYQEADSQESSQPFYDSQSQSQGASSSQPPLEPNSQTDSDFVETPLVTPSGSSACIVVDAGVPSGSQMVSVPADSQDIPMEDVSESQMGIPESQSQSLATTSDVSMVGPSLQVPAAAPVSLNIRTSPFTSFSSPSSGKNLFCGSPSRLLRKGSQSRASSRGLLSPTLKRKRGPSFEKETRYHLRDRDPATPATRTLVRSRSSLPAMPSFQDTSEPSPPQKYRRMSTRSGSLKGGPAVSRTAPHTRSKGKGANASDASSRPLRRSTRTRHSVGARLGT</sequence>
<dbReference type="Proteomes" id="UP000053477">
    <property type="component" value="Unassembled WGS sequence"/>
</dbReference>
<dbReference type="AlphaFoldDB" id="A0A0H2S6W1"/>
<protein>
    <submittedName>
        <fullName evidence="2">Uncharacterized protein</fullName>
    </submittedName>
</protein>
<reference evidence="2 3" key="1">
    <citation type="submission" date="2015-04" db="EMBL/GenBank/DDBJ databases">
        <title>Complete genome sequence of Schizopora paradoxa KUC8140, a cosmopolitan wood degrader in East Asia.</title>
        <authorList>
            <consortium name="DOE Joint Genome Institute"/>
            <person name="Min B."/>
            <person name="Park H."/>
            <person name="Jang Y."/>
            <person name="Kim J.-J."/>
            <person name="Kim K.H."/>
            <person name="Pangilinan J."/>
            <person name="Lipzen A."/>
            <person name="Riley R."/>
            <person name="Grigoriev I.V."/>
            <person name="Spatafora J.W."/>
            <person name="Choi I.-G."/>
        </authorList>
    </citation>
    <scope>NUCLEOTIDE SEQUENCE [LARGE SCALE GENOMIC DNA]</scope>
    <source>
        <strain evidence="2 3">KUC8140</strain>
    </source>
</reference>
<evidence type="ECO:0000256" key="1">
    <source>
        <dbReference type="SAM" id="MobiDB-lite"/>
    </source>
</evidence>
<feature type="region of interest" description="Disordered" evidence="1">
    <location>
        <begin position="135"/>
        <end position="287"/>
    </location>
</feature>
<organism evidence="2 3">
    <name type="scientific">Schizopora paradoxa</name>
    <dbReference type="NCBI Taxonomy" id="27342"/>
    <lineage>
        <taxon>Eukaryota</taxon>
        <taxon>Fungi</taxon>
        <taxon>Dikarya</taxon>
        <taxon>Basidiomycota</taxon>
        <taxon>Agaricomycotina</taxon>
        <taxon>Agaricomycetes</taxon>
        <taxon>Hymenochaetales</taxon>
        <taxon>Schizoporaceae</taxon>
        <taxon>Schizopora</taxon>
    </lineage>
</organism>
<feature type="region of interest" description="Disordered" evidence="1">
    <location>
        <begin position="1"/>
        <end position="57"/>
    </location>
</feature>
<proteinExistence type="predicted"/>
<feature type="compositionally biased region" description="Basic and acidic residues" evidence="1">
    <location>
        <begin position="183"/>
        <end position="198"/>
    </location>
</feature>
<feature type="region of interest" description="Disordered" evidence="1">
    <location>
        <begin position="75"/>
        <end position="113"/>
    </location>
</feature>
<feature type="compositionally biased region" description="Polar residues" evidence="1">
    <location>
        <begin position="14"/>
        <end position="26"/>
    </location>
</feature>
<keyword evidence="3" id="KW-1185">Reference proteome</keyword>
<name>A0A0H2S6W1_9AGAM</name>
<evidence type="ECO:0000313" key="3">
    <source>
        <dbReference type="Proteomes" id="UP000053477"/>
    </source>
</evidence>
<gene>
    <name evidence="2" type="ORF">SCHPADRAFT_47639</name>
</gene>
<feature type="compositionally biased region" description="Low complexity" evidence="1">
    <location>
        <begin position="27"/>
        <end position="38"/>
    </location>
</feature>
<feature type="compositionally biased region" description="Basic residues" evidence="1">
    <location>
        <begin position="270"/>
        <end position="281"/>
    </location>
</feature>
<dbReference type="InParanoid" id="A0A0H2S6W1"/>
<feature type="compositionally biased region" description="Polar residues" evidence="1">
    <location>
        <begin position="102"/>
        <end position="113"/>
    </location>
</feature>
<evidence type="ECO:0000313" key="2">
    <source>
        <dbReference type="EMBL" id="KLO19942.1"/>
    </source>
</evidence>
<accession>A0A0H2S6W1</accession>
<dbReference type="EMBL" id="KQ085884">
    <property type="protein sequence ID" value="KLO19942.1"/>
    <property type="molecule type" value="Genomic_DNA"/>
</dbReference>
<feature type="compositionally biased region" description="Polar residues" evidence="1">
    <location>
        <begin position="202"/>
        <end position="212"/>
    </location>
</feature>
<feature type="compositionally biased region" description="Low complexity" evidence="1">
    <location>
        <begin position="135"/>
        <end position="146"/>
    </location>
</feature>